<gene>
    <name evidence="1" type="ORF">M0638_05275</name>
</gene>
<name>A0A9X2BSQ1_9PROT</name>
<dbReference type="RefSeq" id="WP_248665915.1">
    <property type="nucleotide sequence ID" value="NZ_JALPRX010000017.1"/>
</dbReference>
<sequence>MLRPLARLLRPLVRVLIRTGVTFPVLADLLRALYVEVATREMLSGQGARTDSRVSLLTGVHRKEIRRLREQPAVSEAPPAAVTLGSQIVARWLGTPAYAAEGRPRPLPRSGDASFETLVESVTTDLRARAVLDDWLDQGIVSLDGSGLVVLNESAFIPRPGREAQLFYFSRNLHDHIAAAGANILAAGAAPFLDRTVHYDRLSPDSAARLEAAGREAAQRLLLDINRLALAIVEADEAAGGPGRTAPGEAAPAPTRRVNLGVFLYVEDEPADEKA</sequence>
<proteinExistence type="predicted"/>
<comment type="caution">
    <text evidence="1">The sequence shown here is derived from an EMBL/GenBank/DDBJ whole genome shotgun (WGS) entry which is preliminary data.</text>
</comment>
<dbReference type="AlphaFoldDB" id="A0A9X2BSQ1"/>
<evidence type="ECO:0000313" key="1">
    <source>
        <dbReference type="EMBL" id="MCK8783793.1"/>
    </source>
</evidence>
<dbReference type="EMBL" id="JALPRX010000017">
    <property type="protein sequence ID" value="MCK8783793.1"/>
    <property type="molecule type" value="Genomic_DNA"/>
</dbReference>
<accession>A0A9X2BSQ1</accession>
<keyword evidence="2" id="KW-1185">Reference proteome</keyword>
<dbReference type="Proteomes" id="UP001139516">
    <property type="component" value="Unassembled WGS sequence"/>
</dbReference>
<reference evidence="1" key="1">
    <citation type="submission" date="2022-04" db="EMBL/GenBank/DDBJ databases">
        <title>Roseomonas acroporae sp. nov., isolated from coral Acropora digitifera.</title>
        <authorList>
            <person name="Sun H."/>
        </authorList>
    </citation>
    <scope>NUCLEOTIDE SEQUENCE</scope>
    <source>
        <strain evidence="1">NAR14</strain>
    </source>
</reference>
<organism evidence="1 2">
    <name type="scientific">Roseomonas acroporae</name>
    <dbReference type="NCBI Taxonomy" id="2937791"/>
    <lineage>
        <taxon>Bacteria</taxon>
        <taxon>Pseudomonadati</taxon>
        <taxon>Pseudomonadota</taxon>
        <taxon>Alphaproteobacteria</taxon>
        <taxon>Acetobacterales</taxon>
        <taxon>Roseomonadaceae</taxon>
        <taxon>Roseomonas</taxon>
    </lineage>
</organism>
<dbReference type="Pfam" id="PF20112">
    <property type="entry name" value="DUF6502"/>
    <property type="match status" value="1"/>
</dbReference>
<evidence type="ECO:0000313" key="2">
    <source>
        <dbReference type="Proteomes" id="UP001139516"/>
    </source>
</evidence>
<protein>
    <submittedName>
        <fullName evidence="1">DUF6502 family protein</fullName>
    </submittedName>
</protein>
<dbReference type="InterPro" id="IPR045445">
    <property type="entry name" value="DUF6502"/>
</dbReference>